<dbReference type="EMBL" id="JARQWQ010000091">
    <property type="protein sequence ID" value="KAK2551943.1"/>
    <property type="molecule type" value="Genomic_DNA"/>
</dbReference>
<dbReference type="SUPFAM" id="SSF56672">
    <property type="entry name" value="DNA/RNA polymerases"/>
    <property type="match status" value="1"/>
</dbReference>
<dbReference type="PANTHER" id="PTHR33050">
    <property type="entry name" value="REVERSE TRANSCRIPTASE DOMAIN-CONTAINING PROTEIN"/>
    <property type="match status" value="1"/>
</dbReference>
<dbReference type="PROSITE" id="PS50878">
    <property type="entry name" value="RT_POL"/>
    <property type="match status" value="1"/>
</dbReference>
<proteinExistence type="predicted"/>
<dbReference type="Gene3D" id="3.10.10.10">
    <property type="entry name" value="HIV Type 1 Reverse Transcriptase, subunit A, domain 1"/>
    <property type="match status" value="1"/>
</dbReference>
<feature type="domain" description="Reverse transcriptase" evidence="1">
    <location>
        <begin position="38"/>
        <end position="220"/>
    </location>
</feature>
<evidence type="ECO:0000313" key="3">
    <source>
        <dbReference type="Proteomes" id="UP001249851"/>
    </source>
</evidence>
<name>A0AAD9UVX9_ACRCE</name>
<dbReference type="Pfam" id="PF00078">
    <property type="entry name" value="RVT_1"/>
    <property type="match status" value="1"/>
</dbReference>
<accession>A0AAD9UVX9</accession>
<gene>
    <name evidence="2" type="ORF">P5673_026937</name>
</gene>
<comment type="caution">
    <text evidence="2">The sequence shown here is derived from an EMBL/GenBank/DDBJ whole genome shotgun (WGS) entry which is preliminary data.</text>
</comment>
<dbReference type="AlphaFoldDB" id="A0AAD9UVX9"/>
<dbReference type="InterPro" id="IPR052055">
    <property type="entry name" value="Hepadnavirus_pol/RT"/>
</dbReference>
<reference evidence="2" key="2">
    <citation type="journal article" date="2023" name="Science">
        <title>Genomic signatures of disease resistance in endangered staghorn corals.</title>
        <authorList>
            <person name="Vollmer S.V."/>
            <person name="Selwyn J.D."/>
            <person name="Despard B.A."/>
            <person name="Roesel C.L."/>
        </authorList>
    </citation>
    <scope>NUCLEOTIDE SEQUENCE</scope>
    <source>
        <strain evidence="2">K2</strain>
    </source>
</reference>
<dbReference type="InterPro" id="IPR043502">
    <property type="entry name" value="DNA/RNA_pol_sf"/>
</dbReference>
<sequence>MAIEFDSPSCQHYLPQSVRSDFDAQVIDLEIAKLLSKRVIEPTGHSHGEIISDIFLRNKKDGNYRMILNLKKLNQYTNKMHFKMDTLNTIIKLIEKDCYMASIDLKEAYYSVSIRPSDRKYFHFMWRGTLFQFTCLPNGLSCAPRKFTKLLKPALSTLHLRGHVSSAYLDDMYLQGKTYQECVGNVIHSVRVVDSLGFVAHPAKSTFTPSQRLEFLGFILNSVEMTIRLTTEKATGLQTACNILLADPSPTIRDFACVIGKIVACFPAVCCGPLYYWSIERDKLSALHANQWNFDKEVTLSPQAVEELKWWANNVIDSYNVLTREGPNHTLTTDASMDGTRSTGGLWAAQEARNHINYLELLAVFLGLQAFCHPLHNTHIRLMIDNTTAVAVINHMGTCHSDILNTLSKQLWLWCLSCNIWISAAHIAGKSNQLADLESRQNNTDTEWMLTKNCLSRALTQLNFPPEIDLFASRLNAQFTRYVAYRPDSGAVAIDAFSLDWSTLNFYAFPPFSVIPAVLKKIRDDKATGVCVLPNWPTQAWFPLAMKMATCENVQLRADKYLLHLPSRPNATHPLHKQLSLLVCLLSGKP</sequence>
<dbReference type="InterPro" id="IPR000477">
    <property type="entry name" value="RT_dom"/>
</dbReference>
<evidence type="ECO:0000313" key="2">
    <source>
        <dbReference type="EMBL" id="KAK2551943.1"/>
    </source>
</evidence>
<evidence type="ECO:0000259" key="1">
    <source>
        <dbReference type="PROSITE" id="PS50878"/>
    </source>
</evidence>
<dbReference type="PANTHER" id="PTHR33050:SF7">
    <property type="entry name" value="RIBONUCLEASE H"/>
    <property type="match status" value="1"/>
</dbReference>
<dbReference type="Gene3D" id="3.30.70.270">
    <property type="match status" value="1"/>
</dbReference>
<protein>
    <submittedName>
        <fullName evidence="2">Transposon Ty3-I Gag-Pol polyprotein</fullName>
    </submittedName>
</protein>
<dbReference type="Proteomes" id="UP001249851">
    <property type="component" value="Unassembled WGS sequence"/>
</dbReference>
<dbReference type="InterPro" id="IPR043128">
    <property type="entry name" value="Rev_trsase/Diguanyl_cyclase"/>
</dbReference>
<keyword evidence="3" id="KW-1185">Reference proteome</keyword>
<dbReference type="CDD" id="cd09275">
    <property type="entry name" value="RNase_HI_RT_DIRS1"/>
    <property type="match status" value="1"/>
</dbReference>
<organism evidence="2 3">
    <name type="scientific">Acropora cervicornis</name>
    <name type="common">Staghorn coral</name>
    <dbReference type="NCBI Taxonomy" id="6130"/>
    <lineage>
        <taxon>Eukaryota</taxon>
        <taxon>Metazoa</taxon>
        <taxon>Cnidaria</taxon>
        <taxon>Anthozoa</taxon>
        <taxon>Hexacorallia</taxon>
        <taxon>Scleractinia</taxon>
        <taxon>Astrocoeniina</taxon>
        <taxon>Acroporidae</taxon>
        <taxon>Acropora</taxon>
    </lineage>
</organism>
<dbReference type="CDD" id="cd03714">
    <property type="entry name" value="RT_DIRS1"/>
    <property type="match status" value="1"/>
</dbReference>
<reference evidence="2" key="1">
    <citation type="journal article" date="2023" name="G3 (Bethesda)">
        <title>Whole genome assembly and annotation of the endangered Caribbean coral Acropora cervicornis.</title>
        <authorList>
            <person name="Selwyn J.D."/>
            <person name="Vollmer S.V."/>
        </authorList>
    </citation>
    <scope>NUCLEOTIDE SEQUENCE</scope>
    <source>
        <strain evidence="2">K2</strain>
    </source>
</reference>